<keyword evidence="3" id="KW-1003">Cell membrane</keyword>
<evidence type="ECO:0000313" key="13">
    <source>
        <dbReference type="Proteomes" id="UP000013220"/>
    </source>
</evidence>
<keyword evidence="7" id="KW-0811">Translocation</keyword>
<feature type="domain" description="Membrane transport protein MMPL" evidence="11">
    <location>
        <begin position="343"/>
        <end position="493"/>
    </location>
</feature>
<dbReference type="InterPro" id="IPR022645">
    <property type="entry name" value="SecD/SecF_bac"/>
</dbReference>
<dbReference type="OrthoDB" id="9805019at2"/>
<dbReference type="PANTHER" id="PTHR30081">
    <property type="entry name" value="PROTEIN-EXPORT MEMBRANE PROTEIN SEC"/>
    <property type="match status" value="1"/>
</dbReference>
<dbReference type="GO" id="GO:0005886">
    <property type="term" value="C:plasma membrane"/>
    <property type="evidence" value="ECO:0007669"/>
    <property type="project" value="UniProtKB-SubCell"/>
</dbReference>
<feature type="domain" description="Protein export membrane protein SecD/SecF C-terminal" evidence="10">
    <location>
        <begin position="664"/>
        <end position="828"/>
    </location>
</feature>
<dbReference type="Proteomes" id="UP000013220">
    <property type="component" value="Unassembled WGS sequence"/>
</dbReference>
<name>N9TS48_9BACT</name>
<dbReference type="EMBL" id="AORH01000034">
    <property type="protein sequence ID" value="ENY68984.1"/>
    <property type="molecule type" value="Genomic_DNA"/>
</dbReference>
<accession>N9TS48</accession>
<evidence type="ECO:0000313" key="12">
    <source>
        <dbReference type="EMBL" id="ENY68984.1"/>
    </source>
</evidence>
<feature type="transmembrane region" description="Helical" evidence="9">
    <location>
        <begin position="665"/>
        <end position="685"/>
    </location>
</feature>
<feature type="transmembrane region" description="Helical" evidence="9">
    <location>
        <begin position="466"/>
        <end position="489"/>
    </location>
</feature>
<evidence type="ECO:0000256" key="8">
    <source>
        <dbReference type="ARBA" id="ARBA00023136"/>
    </source>
</evidence>
<dbReference type="InterPro" id="IPR048634">
    <property type="entry name" value="SecD_SecF_C"/>
</dbReference>
<dbReference type="NCBIfam" id="NF046001">
    <property type="entry name" value="SecDF_plasm"/>
    <property type="match status" value="1"/>
</dbReference>
<feature type="transmembrane region" description="Helical" evidence="9">
    <location>
        <begin position="366"/>
        <end position="387"/>
    </location>
</feature>
<sequence>MNKFKEFFRNIFSKKTWSKIFSLNGWKRWFLSFFIVLGAITTVSVGTTLYTAKNTKKSIEYGGGQEFLVSVNFNGSKESINDVAKSIANRINDQDTNITVEGGDKIKISKSGNFTSADRVHFENLISNKSTLIFTDTNGQPLFRNGVFVEPTESNKIDWDLVYKNTEKLQSFVPPIKDAKYRFNQYNSSHSTEVVLANKNAEIEWTKLTEYISKKQNNKYLLSWLNIDELISLANTKYPQEWSNAKRNPYNFVYINEQPVFQGKEGVLKENVFNASKYLVNKIGVAQPIRAESFSIPSRSRTKTDAVKLAEEINYGTAKYDLKIISSNFIASNDTNNAYLFSLIAIGVILTFLAIMLIVNYGLLGMLSTISLALYTFLTLTLITVLRGDYSPISFGSIILGLAICFDFNVLLLGRLKKEIYRGEKMRKAVATSLHSSLTPIFDFSILTMLISFAFFYFTVQSVRTFSISTVILVISSLIATFIVTRLIVPLLANTKTFISNPRLLGIRMQKYNNPVEKASNLNLIKHSKWFFISLLILFICSIISITLFGLISKDWANALNLSTSFRSGTNITIQGANGLNKIQANQIRDLLINDANKLNINNASSVISVSASDINSTVYNVIIKTTQLFETSQINLIRAKLIDSGFIGIQLLTFNTSVANAIDIFSKTAIALAPTLLIIALYVLVRYKWTYSIAVVFALILDLLGILIVVALFRIQVNSMFLIGFISALIFSLNDKIALINQIREIMSNQHLGDFVEQKDIEHAVQKSVRLNAKRSLYFAIVSIIINVIAASFIYPINLSFTLTFSAGIILSSLSTIFVMAYIWQKLEIKRQKGIKNRHFNKFWVTPGHDEQIFPGVNDFVA</sequence>
<evidence type="ECO:0000256" key="9">
    <source>
        <dbReference type="SAM" id="Phobius"/>
    </source>
</evidence>
<evidence type="ECO:0000256" key="4">
    <source>
        <dbReference type="ARBA" id="ARBA00022692"/>
    </source>
</evidence>
<evidence type="ECO:0000256" key="2">
    <source>
        <dbReference type="ARBA" id="ARBA00022448"/>
    </source>
</evidence>
<evidence type="ECO:0000256" key="7">
    <source>
        <dbReference type="ARBA" id="ARBA00023010"/>
    </source>
</evidence>
<keyword evidence="6 9" id="KW-1133">Transmembrane helix</keyword>
<keyword evidence="8 9" id="KW-0472">Membrane</keyword>
<dbReference type="RefSeq" id="WP_004421565.1">
    <property type="nucleotide sequence ID" value="NZ_AORH01000034.1"/>
</dbReference>
<keyword evidence="5" id="KW-0653">Protein transport</keyword>
<dbReference type="Pfam" id="PF02355">
    <property type="entry name" value="SecD_SecF_C"/>
    <property type="match status" value="1"/>
</dbReference>
<organism evidence="12 13">
    <name type="scientific">Mycoplasmopsis bovigenitalium 51080</name>
    <dbReference type="NCBI Taxonomy" id="1188235"/>
    <lineage>
        <taxon>Bacteria</taxon>
        <taxon>Bacillati</taxon>
        <taxon>Mycoplasmatota</taxon>
        <taxon>Mycoplasmoidales</taxon>
        <taxon>Metamycoplasmataceae</taxon>
        <taxon>Mycoplasmopsis</taxon>
    </lineage>
</organism>
<feature type="transmembrane region" description="Helical" evidence="9">
    <location>
        <begin position="804"/>
        <end position="825"/>
    </location>
</feature>
<proteinExistence type="predicted"/>
<dbReference type="eggNOG" id="COG0341">
    <property type="taxonomic scope" value="Bacteria"/>
</dbReference>
<comment type="caution">
    <text evidence="12">The sequence shown here is derived from an EMBL/GenBank/DDBJ whole genome shotgun (WGS) entry which is preliminary data.</text>
</comment>
<gene>
    <name evidence="12" type="primary">secD</name>
    <name evidence="12" type="ORF">MBVG_6620</name>
</gene>
<feature type="transmembrane region" description="Helical" evidence="9">
    <location>
        <begin position="393"/>
        <end position="416"/>
    </location>
</feature>
<comment type="subcellular location">
    <subcellularLocation>
        <location evidence="1">Cell membrane</location>
        <topology evidence="1">Multi-pass membrane protein</topology>
    </subcellularLocation>
</comment>
<dbReference type="Pfam" id="PF03176">
    <property type="entry name" value="MMPL"/>
    <property type="match status" value="1"/>
</dbReference>
<dbReference type="eggNOG" id="COG0342">
    <property type="taxonomic scope" value="Bacteria"/>
</dbReference>
<dbReference type="Gene3D" id="1.20.1640.10">
    <property type="entry name" value="Multidrug efflux transporter AcrB transmembrane domain"/>
    <property type="match status" value="2"/>
</dbReference>
<dbReference type="SUPFAM" id="SSF82866">
    <property type="entry name" value="Multidrug efflux transporter AcrB transmembrane domain"/>
    <property type="match status" value="2"/>
</dbReference>
<dbReference type="InterPro" id="IPR022813">
    <property type="entry name" value="SecD/SecF_arch_bac"/>
</dbReference>
<reference evidence="12 13" key="1">
    <citation type="journal article" date="2013" name="Genome Announc.">
        <title>Draft Genome Sequences of Mycoplasma alkalescens, Mycoplasma arginini, and Mycoplasma bovigenitalium, Three Species with Equivocal Pathogenic Status for Cattle.</title>
        <authorList>
            <person name="Manso-Silvan L."/>
            <person name="Tardy F."/>
            <person name="Baranowski E."/>
            <person name="Barre A."/>
            <person name="Blanchard A."/>
            <person name="Breton M."/>
            <person name="Couture C."/>
            <person name="Citti C."/>
            <person name="Dordet-Frisoni E."/>
            <person name="Dupuy V."/>
            <person name="Gaurivaud P."/>
            <person name="Jacob D."/>
            <person name="Lemaitre C."/>
            <person name="Nikolski M."/>
            <person name="Nouvel L.X."/>
            <person name="Poumarat F."/>
            <person name="Thebault P."/>
            <person name="Theil S."/>
            <person name="Thiaucourt F."/>
            <person name="Sirand-Pugnet P."/>
        </authorList>
    </citation>
    <scope>NUCLEOTIDE SEQUENCE [LARGE SCALE GENOMIC DNA]</scope>
    <source>
        <strain evidence="12 13">51080</strain>
    </source>
</reference>
<feature type="transmembrane region" description="Helical" evidence="9">
    <location>
        <begin position="437"/>
        <end position="460"/>
    </location>
</feature>
<keyword evidence="13" id="KW-1185">Reference proteome</keyword>
<evidence type="ECO:0000256" key="1">
    <source>
        <dbReference type="ARBA" id="ARBA00004651"/>
    </source>
</evidence>
<evidence type="ECO:0000256" key="5">
    <source>
        <dbReference type="ARBA" id="ARBA00022927"/>
    </source>
</evidence>
<dbReference type="STRING" id="1188235.MBVG_6620"/>
<feature type="transmembrane region" description="Helical" evidence="9">
    <location>
        <begin position="530"/>
        <end position="552"/>
    </location>
</feature>
<protein>
    <submittedName>
        <fullName evidence="12">Protein-export membrane protein</fullName>
    </submittedName>
</protein>
<dbReference type="PRINTS" id="PR01755">
    <property type="entry name" value="SECFTRNLCASE"/>
</dbReference>
<dbReference type="GO" id="GO:0015031">
    <property type="term" value="P:protein transport"/>
    <property type="evidence" value="ECO:0007669"/>
    <property type="project" value="UniProtKB-KW"/>
</dbReference>
<dbReference type="AlphaFoldDB" id="N9TS48"/>
<dbReference type="InterPro" id="IPR004869">
    <property type="entry name" value="MMPL_dom"/>
</dbReference>
<dbReference type="PANTHER" id="PTHR30081:SF8">
    <property type="entry name" value="PROTEIN TRANSLOCASE SUBUNIT SECF"/>
    <property type="match status" value="1"/>
</dbReference>
<dbReference type="PATRIC" id="fig|1188235.3.peg.660"/>
<feature type="transmembrane region" description="Helical" evidence="9">
    <location>
        <begin position="692"/>
        <end position="714"/>
    </location>
</feature>
<keyword evidence="4 9" id="KW-0812">Transmembrane</keyword>
<feature type="transmembrane region" description="Helical" evidence="9">
    <location>
        <begin position="778"/>
        <end position="798"/>
    </location>
</feature>
<evidence type="ECO:0000256" key="6">
    <source>
        <dbReference type="ARBA" id="ARBA00022989"/>
    </source>
</evidence>
<feature type="transmembrane region" description="Helical" evidence="9">
    <location>
        <begin position="720"/>
        <end position="740"/>
    </location>
</feature>
<evidence type="ECO:0000259" key="10">
    <source>
        <dbReference type="Pfam" id="PF02355"/>
    </source>
</evidence>
<keyword evidence="2" id="KW-0813">Transport</keyword>
<evidence type="ECO:0000256" key="3">
    <source>
        <dbReference type="ARBA" id="ARBA00022475"/>
    </source>
</evidence>
<evidence type="ECO:0000259" key="11">
    <source>
        <dbReference type="Pfam" id="PF03176"/>
    </source>
</evidence>
<feature type="transmembrane region" description="Helical" evidence="9">
    <location>
        <begin position="338"/>
        <end position="359"/>
    </location>
</feature>